<dbReference type="AlphaFoldDB" id="F0SEZ2"/>
<dbReference type="RefSeq" id="WP_013634543.1">
    <property type="nucleotide sequence ID" value="NC_015177.1"/>
</dbReference>
<sequence>MEEAIVIFRNYLQQTTPVTNAGFDKLLHYLKAKKISKGQFLLRAGEISRNSFFTAKGILRSYTIDKQGKEHIIQFSPEYWLTADRSSSFFNEPSFLYIDAIEDSEIVIIDNQFFDQLTIQCPDFSLSNTHSLHQHIKQIQDRVNLLLGATAEERYLDFIRLYPELLMRIPQWMIASYLGITPESLSRVRKDLYRK</sequence>
<dbReference type="HOGENOM" id="CLU_075053_9_2_10"/>
<evidence type="ECO:0000313" key="3">
    <source>
        <dbReference type="Proteomes" id="UP000000310"/>
    </source>
</evidence>
<protein>
    <submittedName>
        <fullName evidence="2">Transcriptional regulator, Crp/Fnr family</fullName>
    </submittedName>
</protein>
<dbReference type="SUPFAM" id="SSF51206">
    <property type="entry name" value="cAMP-binding domain-like"/>
    <property type="match status" value="1"/>
</dbReference>
<dbReference type="EMBL" id="CP002545">
    <property type="protein sequence ID" value="ADY54060.1"/>
    <property type="molecule type" value="Genomic_DNA"/>
</dbReference>
<dbReference type="InterPro" id="IPR018490">
    <property type="entry name" value="cNMP-bd_dom_sf"/>
</dbReference>
<proteinExistence type="predicted"/>
<dbReference type="PROSITE" id="PS50042">
    <property type="entry name" value="CNMP_BINDING_3"/>
    <property type="match status" value="1"/>
</dbReference>
<accession>F0SEZ2</accession>
<dbReference type="CDD" id="cd00038">
    <property type="entry name" value="CAP_ED"/>
    <property type="match status" value="1"/>
</dbReference>
<gene>
    <name evidence="2" type="ordered locus">Pedsa_3530</name>
</gene>
<dbReference type="InterPro" id="IPR000595">
    <property type="entry name" value="cNMP-bd_dom"/>
</dbReference>
<dbReference type="Pfam" id="PF00027">
    <property type="entry name" value="cNMP_binding"/>
    <property type="match status" value="1"/>
</dbReference>
<dbReference type="Proteomes" id="UP000000310">
    <property type="component" value="Chromosome"/>
</dbReference>
<evidence type="ECO:0000313" key="2">
    <source>
        <dbReference type="EMBL" id="ADY54060.1"/>
    </source>
</evidence>
<name>F0SEZ2_PSESL</name>
<organism evidence="2 3">
    <name type="scientific">Pseudopedobacter saltans (strain ATCC 51119 / DSM 12145 / JCM 21818 / CCUG 39354 / LMG 10337 / NBRC 100064 / NCIMB 13643)</name>
    <name type="common">Pedobacter saltans</name>
    <dbReference type="NCBI Taxonomy" id="762903"/>
    <lineage>
        <taxon>Bacteria</taxon>
        <taxon>Pseudomonadati</taxon>
        <taxon>Bacteroidota</taxon>
        <taxon>Sphingobacteriia</taxon>
        <taxon>Sphingobacteriales</taxon>
        <taxon>Sphingobacteriaceae</taxon>
        <taxon>Pseudopedobacter</taxon>
    </lineage>
</organism>
<reference evidence="3" key="2">
    <citation type="submission" date="2011-02" db="EMBL/GenBank/DDBJ databases">
        <title>The complete genome of Pedobacter saltans DSM 12145.</title>
        <authorList>
            <consortium name="US DOE Joint Genome Institute (JGI-PGF)"/>
            <person name="Lucas S."/>
            <person name="Copeland A."/>
            <person name="Lapidus A."/>
            <person name="Bruce D."/>
            <person name="Goodwin L."/>
            <person name="Pitluck S."/>
            <person name="Kyrpides N."/>
            <person name="Mavromatis K."/>
            <person name="Pagani I."/>
            <person name="Ivanova N."/>
            <person name="Ovchinnikova G."/>
            <person name="Lu M."/>
            <person name="Detter J.C."/>
            <person name="Han C."/>
            <person name="Land M."/>
            <person name="Hauser L."/>
            <person name="Markowitz V."/>
            <person name="Cheng J.-F."/>
            <person name="Hugenholtz P."/>
            <person name="Woyke T."/>
            <person name="Wu D."/>
            <person name="Tindall B."/>
            <person name="Pomrenke H.G."/>
            <person name="Brambilla E."/>
            <person name="Klenk H.-P."/>
            <person name="Eisen J.A."/>
        </authorList>
    </citation>
    <scope>NUCLEOTIDE SEQUENCE [LARGE SCALE GENOMIC DNA]</scope>
    <source>
        <strain evidence="3">ATCC 51119 / DSM 12145 / JCM 21818 / LMG 10337 / NBRC 100064 / NCIMB 13643</strain>
    </source>
</reference>
<dbReference type="InterPro" id="IPR014710">
    <property type="entry name" value="RmlC-like_jellyroll"/>
</dbReference>
<dbReference type="STRING" id="762903.Pedsa_3530"/>
<reference evidence="2 3" key="1">
    <citation type="journal article" date="2011" name="Stand. Genomic Sci.">
        <title>Complete genome sequence of the gliding, heparinolytic Pedobacter saltans type strain (113).</title>
        <authorList>
            <person name="Liolios K."/>
            <person name="Sikorski J."/>
            <person name="Lu M."/>
            <person name="Nolan M."/>
            <person name="Lapidus A."/>
            <person name="Lucas S."/>
            <person name="Hammon N."/>
            <person name="Deshpande S."/>
            <person name="Cheng J.F."/>
            <person name="Tapia R."/>
            <person name="Han C."/>
            <person name="Goodwin L."/>
            <person name="Pitluck S."/>
            <person name="Huntemann M."/>
            <person name="Ivanova N."/>
            <person name="Pagani I."/>
            <person name="Mavromatis K."/>
            <person name="Ovchinikova G."/>
            <person name="Pati A."/>
            <person name="Chen A."/>
            <person name="Palaniappan K."/>
            <person name="Land M."/>
            <person name="Hauser L."/>
            <person name="Brambilla E.M."/>
            <person name="Kotsyurbenko O."/>
            <person name="Rohde M."/>
            <person name="Tindall B.J."/>
            <person name="Abt B."/>
            <person name="Goker M."/>
            <person name="Detter J.C."/>
            <person name="Woyke T."/>
            <person name="Bristow J."/>
            <person name="Eisen J.A."/>
            <person name="Markowitz V."/>
            <person name="Hugenholtz P."/>
            <person name="Klenk H.P."/>
            <person name="Kyrpides N.C."/>
        </authorList>
    </citation>
    <scope>NUCLEOTIDE SEQUENCE [LARGE SCALE GENOMIC DNA]</scope>
    <source>
        <strain evidence="3">ATCC 51119 / DSM 12145 / JCM 21818 / LMG 10337 / NBRC 100064 / NCIMB 13643</strain>
    </source>
</reference>
<feature type="domain" description="Cyclic nucleotide-binding" evidence="1">
    <location>
        <begin position="25"/>
        <end position="117"/>
    </location>
</feature>
<dbReference type="KEGG" id="psn:Pedsa_3530"/>
<keyword evidence="3" id="KW-1185">Reference proteome</keyword>
<dbReference type="eggNOG" id="COG0664">
    <property type="taxonomic scope" value="Bacteria"/>
</dbReference>
<dbReference type="Gene3D" id="2.60.120.10">
    <property type="entry name" value="Jelly Rolls"/>
    <property type="match status" value="1"/>
</dbReference>
<evidence type="ECO:0000259" key="1">
    <source>
        <dbReference type="PROSITE" id="PS50042"/>
    </source>
</evidence>